<reference evidence="9 10" key="2">
    <citation type="submission" date="2019-09" db="EMBL/GenBank/DDBJ databases">
        <title>Complete Genome Sequence and Methylome Analysis of free living Spirochaetas.</title>
        <authorList>
            <person name="Leshcheva N."/>
            <person name="Mikheeva N."/>
        </authorList>
    </citation>
    <scope>NUCLEOTIDE SEQUENCE [LARGE SCALE GENOMIC DNA]</scope>
    <source>
        <strain evidence="9 10">P</strain>
    </source>
</reference>
<evidence type="ECO:0000256" key="3">
    <source>
        <dbReference type="ARBA" id="ARBA00022475"/>
    </source>
</evidence>
<evidence type="ECO:0000313" key="10">
    <source>
        <dbReference type="Proteomes" id="UP000323824"/>
    </source>
</evidence>
<proteinExistence type="inferred from homology"/>
<reference evidence="9 10" key="1">
    <citation type="submission" date="2019-02" db="EMBL/GenBank/DDBJ databases">
        <authorList>
            <person name="Fomenkov A."/>
            <person name="Dubinina G."/>
            <person name="Grabovich M."/>
            <person name="Vincze T."/>
            <person name="Roberts R.J."/>
        </authorList>
    </citation>
    <scope>NUCLEOTIDE SEQUENCE [LARGE SCALE GENOMIC DNA]</scope>
    <source>
        <strain evidence="9 10">P</strain>
    </source>
</reference>
<dbReference type="PANTHER" id="PTHR43744:SF12">
    <property type="entry name" value="ABC TRANSPORTER PERMEASE PROTEIN MG189-RELATED"/>
    <property type="match status" value="1"/>
</dbReference>
<keyword evidence="4 7" id="KW-0812">Transmembrane</keyword>
<keyword evidence="2 7" id="KW-0813">Transport</keyword>
<feature type="transmembrane region" description="Helical" evidence="7">
    <location>
        <begin position="82"/>
        <end position="101"/>
    </location>
</feature>
<dbReference type="OrthoDB" id="9773467at2"/>
<keyword evidence="3" id="KW-1003">Cell membrane</keyword>
<dbReference type="GO" id="GO:0005886">
    <property type="term" value="C:plasma membrane"/>
    <property type="evidence" value="ECO:0007669"/>
    <property type="project" value="UniProtKB-SubCell"/>
</dbReference>
<dbReference type="GO" id="GO:0055085">
    <property type="term" value="P:transmembrane transport"/>
    <property type="evidence" value="ECO:0007669"/>
    <property type="project" value="InterPro"/>
</dbReference>
<comment type="subcellular location">
    <subcellularLocation>
        <location evidence="1 7">Cell membrane</location>
        <topology evidence="1 7">Multi-pass membrane protein</topology>
    </subcellularLocation>
</comment>
<feature type="transmembrane region" description="Helical" evidence="7">
    <location>
        <begin position="198"/>
        <end position="220"/>
    </location>
</feature>
<dbReference type="Pfam" id="PF00528">
    <property type="entry name" value="BPD_transp_1"/>
    <property type="match status" value="1"/>
</dbReference>
<dbReference type="PANTHER" id="PTHR43744">
    <property type="entry name" value="ABC TRANSPORTER PERMEASE PROTEIN MG189-RELATED-RELATED"/>
    <property type="match status" value="1"/>
</dbReference>
<dbReference type="InterPro" id="IPR035906">
    <property type="entry name" value="MetI-like_sf"/>
</dbReference>
<dbReference type="AlphaFoldDB" id="A0A5C1Q8S9"/>
<dbReference type="InterPro" id="IPR000515">
    <property type="entry name" value="MetI-like"/>
</dbReference>
<dbReference type="KEGG" id="sper:EW093_07050"/>
<feature type="transmembrane region" description="Helical" evidence="7">
    <location>
        <begin position="240"/>
        <end position="265"/>
    </location>
</feature>
<dbReference type="Gene3D" id="1.10.3720.10">
    <property type="entry name" value="MetI-like"/>
    <property type="match status" value="1"/>
</dbReference>
<evidence type="ECO:0000259" key="8">
    <source>
        <dbReference type="PROSITE" id="PS50928"/>
    </source>
</evidence>
<evidence type="ECO:0000256" key="1">
    <source>
        <dbReference type="ARBA" id="ARBA00004651"/>
    </source>
</evidence>
<evidence type="ECO:0000256" key="5">
    <source>
        <dbReference type="ARBA" id="ARBA00022989"/>
    </source>
</evidence>
<evidence type="ECO:0000256" key="6">
    <source>
        <dbReference type="ARBA" id="ARBA00023136"/>
    </source>
</evidence>
<dbReference type="Proteomes" id="UP000323824">
    <property type="component" value="Chromosome"/>
</dbReference>
<evidence type="ECO:0000256" key="4">
    <source>
        <dbReference type="ARBA" id="ARBA00022692"/>
    </source>
</evidence>
<dbReference type="CDD" id="cd06261">
    <property type="entry name" value="TM_PBP2"/>
    <property type="match status" value="1"/>
</dbReference>
<dbReference type="RefSeq" id="WP_149567712.1">
    <property type="nucleotide sequence ID" value="NZ_CP035807.1"/>
</dbReference>
<dbReference type="PROSITE" id="PS50928">
    <property type="entry name" value="ABC_TM1"/>
    <property type="match status" value="1"/>
</dbReference>
<sequence length="280" mass="31403">MMLRKMKLKDKNTLRKSLSYLLLLVVTVIILAPIIIAFSNAFKFEADIYAVPFNLIPTNPTLENFHALLDKFPIYIFNSFKVTGIIVFLQIITATTAGYCFSKLKWRGRDFVFILYIASIMIPGQAVIIPQFLIVQNLGLYNSHTGLILVSAFTAFGTFLVKQFFVTIPESLVESARIDGASEFLIFRKIMLPLSKTVIATLIIFSFRFFWNDFFGPLIYLSSPSLKTLPLGMADFANEYYTYVGPQMAAAVISIIPVLIVFLAAQKHFVQGTMSAGIKG</sequence>
<accession>A0A5C1Q8S9</accession>
<evidence type="ECO:0000256" key="2">
    <source>
        <dbReference type="ARBA" id="ARBA00022448"/>
    </source>
</evidence>
<keyword evidence="10" id="KW-1185">Reference proteome</keyword>
<protein>
    <submittedName>
        <fullName evidence="9">Carbohydrate ABC transporter permease</fullName>
    </submittedName>
</protein>
<dbReference type="SUPFAM" id="SSF161098">
    <property type="entry name" value="MetI-like"/>
    <property type="match status" value="1"/>
</dbReference>
<keyword evidence="6 7" id="KW-0472">Membrane</keyword>
<feature type="transmembrane region" description="Helical" evidence="7">
    <location>
        <begin position="140"/>
        <end position="161"/>
    </location>
</feature>
<keyword evidence="5 7" id="KW-1133">Transmembrane helix</keyword>
<feature type="transmembrane region" description="Helical" evidence="7">
    <location>
        <begin position="20"/>
        <end position="42"/>
    </location>
</feature>
<organism evidence="9 10">
    <name type="scientific">Thiospirochaeta perfilievii</name>
    <dbReference type="NCBI Taxonomy" id="252967"/>
    <lineage>
        <taxon>Bacteria</taxon>
        <taxon>Pseudomonadati</taxon>
        <taxon>Spirochaetota</taxon>
        <taxon>Spirochaetia</taxon>
        <taxon>Spirochaetales</taxon>
        <taxon>Spirochaetaceae</taxon>
        <taxon>Thiospirochaeta</taxon>
    </lineage>
</organism>
<name>A0A5C1Q8S9_9SPIO</name>
<feature type="domain" description="ABC transmembrane type-1" evidence="8">
    <location>
        <begin position="76"/>
        <end position="265"/>
    </location>
</feature>
<evidence type="ECO:0000256" key="7">
    <source>
        <dbReference type="RuleBase" id="RU363032"/>
    </source>
</evidence>
<evidence type="ECO:0000313" key="9">
    <source>
        <dbReference type="EMBL" id="QEN04465.1"/>
    </source>
</evidence>
<comment type="similarity">
    <text evidence="7">Belongs to the binding-protein-dependent transport system permease family.</text>
</comment>
<feature type="transmembrane region" description="Helical" evidence="7">
    <location>
        <begin position="113"/>
        <end position="134"/>
    </location>
</feature>
<dbReference type="EMBL" id="CP035807">
    <property type="protein sequence ID" value="QEN04465.1"/>
    <property type="molecule type" value="Genomic_DNA"/>
</dbReference>
<gene>
    <name evidence="9" type="ORF">EW093_07050</name>
</gene>